<proteinExistence type="predicted"/>
<dbReference type="InterPro" id="IPR004843">
    <property type="entry name" value="Calcineurin-like_PHP"/>
</dbReference>
<organism evidence="2 3">
    <name type="scientific">Simplicispira hankyongi</name>
    <dbReference type="NCBI Taxonomy" id="2315688"/>
    <lineage>
        <taxon>Bacteria</taxon>
        <taxon>Pseudomonadati</taxon>
        <taxon>Pseudomonadota</taxon>
        <taxon>Betaproteobacteria</taxon>
        <taxon>Burkholderiales</taxon>
        <taxon>Comamonadaceae</taxon>
        <taxon>Simplicispira</taxon>
    </lineage>
</organism>
<evidence type="ECO:0000313" key="2">
    <source>
        <dbReference type="EMBL" id="RID97160.1"/>
    </source>
</evidence>
<protein>
    <recommendedName>
        <fullName evidence="1">Calcineurin-like phosphoesterase domain-containing protein</fullName>
    </recommendedName>
</protein>
<comment type="caution">
    <text evidence="2">The sequence shown here is derived from an EMBL/GenBank/DDBJ whole genome shotgun (WGS) entry which is preliminary data.</text>
</comment>
<dbReference type="InterPro" id="IPR029052">
    <property type="entry name" value="Metallo-depent_PP-like"/>
</dbReference>
<name>A0A398C9Z1_9BURK</name>
<sequence length="264" mass="30164">MRMLVYSDLHLDLHPFEHQLPPEVLRGIDVVVLAGDVAEGAHGLRWAREAFPDTAIVYVDGNHEFYGQHWDRHQDVMRTLAAEREIHYLENDSVTIAGVRFLGCTLWTDFALAGADTKLESMHAARHSMNDYKRIKVSPSSEMYWQIKHRLFPALAARRHEASRLWLQEQLGQGDPQQTVVVTHHAPHPRSIPPKFEGHRLSPCYASDLEALMGRSRLWIHGHVHESVDYGVRGTRVLSNPRGYKLLGQGMENQAFRADFVVEL</sequence>
<dbReference type="Gene3D" id="3.60.21.10">
    <property type="match status" value="1"/>
</dbReference>
<dbReference type="AlphaFoldDB" id="A0A398C9Z1"/>
<dbReference type="OrthoDB" id="356681at2"/>
<evidence type="ECO:0000313" key="3">
    <source>
        <dbReference type="Proteomes" id="UP000266302"/>
    </source>
</evidence>
<dbReference type="EMBL" id="QXJC01000010">
    <property type="protein sequence ID" value="RID97160.1"/>
    <property type="molecule type" value="Genomic_DNA"/>
</dbReference>
<dbReference type="Pfam" id="PF00149">
    <property type="entry name" value="Metallophos"/>
    <property type="match status" value="1"/>
</dbReference>
<dbReference type="SUPFAM" id="SSF56300">
    <property type="entry name" value="Metallo-dependent phosphatases"/>
    <property type="match status" value="1"/>
</dbReference>
<feature type="domain" description="Calcineurin-like phosphoesterase" evidence="1">
    <location>
        <begin position="1"/>
        <end position="226"/>
    </location>
</feature>
<reference evidence="2 3" key="1">
    <citation type="submission" date="2018-09" db="EMBL/GenBank/DDBJ databases">
        <title>Draft genome of Simplicispira sp. NY-02.</title>
        <authorList>
            <person name="Im W.T."/>
        </authorList>
    </citation>
    <scope>NUCLEOTIDE SEQUENCE [LARGE SCALE GENOMIC DNA]</scope>
    <source>
        <strain evidence="2 3">NY-02</strain>
    </source>
</reference>
<dbReference type="GO" id="GO:0016787">
    <property type="term" value="F:hydrolase activity"/>
    <property type="evidence" value="ECO:0007669"/>
    <property type="project" value="InterPro"/>
</dbReference>
<dbReference type="Proteomes" id="UP000266302">
    <property type="component" value="Unassembled WGS sequence"/>
</dbReference>
<evidence type="ECO:0000259" key="1">
    <source>
        <dbReference type="Pfam" id="PF00149"/>
    </source>
</evidence>
<dbReference type="PANTHER" id="PTHR37844:SF2">
    <property type="entry name" value="SER_THR PROTEIN PHOSPHATASE SUPERFAMILY (AFU_ORTHOLOGUE AFUA_1G14840)"/>
    <property type="match status" value="1"/>
</dbReference>
<dbReference type="RefSeq" id="WP_119110387.1">
    <property type="nucleotide sequence ID" value="NZ_QXJC01000010.1"/>
</dbReference>
<accession>A0A398C9Z1</accession>
<gene>
    <name evidence="2" type="ORF">D3F03_15750</name>
</gene>
<keyword evidence="3" id="KW-1185">Reference proteome</keyword>
<dbReference type="PANTHER" id="PTHR37844">
    <property type="entry name" value="SER/THR PROTEIN PHOSPHATASE SUPERFAMILY (AFU_ORTHOLOGUE AFUA_1G14840)"/>
    <property type="match status" value="1"/>
</dbReference>